<feature type="compositionally biased region" description="Low complexity" evidence="1">
    <location>
        <begin position="70"/>
        <end position="79"/>
    </location>
</feature>
<evidence type="ECO:0000256" key="2">
    <source>
        <dbReference type="SAM" id="SignalP"/>
    </source>
</evidence>
<gene>
    <name evidence="3" type="ORF">CLO192961_LOCUS218190</name>
</gene>
<feature type="compositionally biased region" description="Pro residues" evidence="1">
    <location>
        <begin position="95"/>
        <end position="104"/>
    </location>
</feature>
<name>A0ABY6UCC4_BIOOC</name>
<keyword evidence="4" id="KW-1185">Reference proteome</keyword>
<evidence type="ECO:0000313" key="4">
    <source>
        <dbReference type="Proteomes" id="UP000766486"/>
    </source>
</evidence>
<feature type="compositionally biased region" description="Basic and acidic residues" evidence="1">
    <location>
        <begin position="83"/>
        <end position="92"/>
    </location>
</feature>
<accession>A0ABY6UCC4</accession>
<reference evidence="3 4" key="1">
    <citation type="submission" date="2019-06" db="EMBL/GenBank/DDBJ databases">
        <authorList>
            <person name="Broberg M."/>
        </authorList>
    </citation>
    <scope>NUCLEOTIDE SEQUENCE [LARGE SCALE GENOMIC DNA]</scope>
</reference>
<evidence type="ECO:0000313" key="3">
    <source>
        <dbReference type="EMBL" id="VUC27700.1"/>
    </source>
</evidence>
<feature type="signal peptide" evidence="2">
    <location>
        <begin position="1"/>
        <end position="18"/>
    </location>
</feature>
<feature type="chain" id="PRO_5046250872" evidence="2">
    <location>
        <begin position="19"/>
        <end position="117"/>
    </location>
</feature>
<dbReference type="Proteomes" id="UP000766486">
    <property type="component" value="Unassembled WGS sequence"/>
</dbReference>
<keyword evidence="2" id="KW-0732">Signal</keyword>
<dbReference type="EMBL" id="CABFNS010000774">
    <property type="protein sequence ID" value="VUC27700.1"/>
    <property type="molecule type" value="Genomic_DNA"/>
</dbReference>
<comment type="caution">
    <text evidence="3">The sequence shown here is derived from an EMBL/GenBank/DDBJ whole genome shotgun (WGS) entry which is preliminary data.</text>
</comment>
<sequence length="117" mass="12924">MRFVVILPLFAIASTVTAKFELNECELDEIDGLARREALLDAYNNALDFHKRELILRATEGPKPHKRGTSSSSGSSSSKGKPRPRDSLERRGNAPKPPKPAPKPKPSDPKIKVKSKH</sequence>
<proteinExistence type="predicted"/>
<evidence type="ECO:0000256" key="1">
    <source>
        <dbReference type="SAM" id="MobiDB-lite"/>
    </source>
</evidence>
<organism evidence="3 4">
    <name type="scientific">Bionectria ochroleuca</name>
    <name type="common">Gliocladium roseum</name>
    <dbReference type="NCBI Taxonomy" id="29856"/>
    <lineage>
        <taxon>Eukaryota</taxon>
        <taxon>Fungi</taxon>
        <taxon>Dikarya</taxon>
        <taxon>Ascomycota</taxon>
        <taxon>Pezizomycotina</taxon>
        <taxon>Sordariomycetes</taxon>
        <taxon>Hypocreomycetidae</taxon>
        <taxon>Hypocreales</taxon>
        <taxon>Bionectriaceae</taxon>
        <taxon>Clonostachys</taxon>
    </lineage>
</organism>
<protein>
    <submittedName>
        <fullName evidence="3">Uncharacterized protein</fullName>
    </submittedName>
</protein>
<feature type="region of interest" description="Disordered" evidence="1">
    <location>
        <begin position="57"/>
        <end position="117"/>
    </location>
</feature>